<evidence type="ECO:0000256" key="3">
    <source>
        <dbReference type="ARBA" id="ARBA00022448"/>
    </source>
</evidence>
<comment type="subcellular location">
    <subcellularLocation>
        <location evidence="2">Cell envelope</location>
    </subcellularLocation>
</comment>
<evidence type="ECO:0000259" key="9">
    <source>
        <dbReference type="Pfam" id="PF02085"/>
    </source>
</evidence>
<proteinExistence type="predicted"/>
<sequence>MAQPARADHAGVRGAGAGAYHQHRAVLGLALNGKIFLALIAALLAGIIALAFVQPLPMVGSGPLMPAHAKLATDCFACHVPWRGVSATRCTTCHAVADIGRKTSLGVAIVPPKPGFHQKLAGVDCLGCHTDHMGAQPPLSFSHALLAPAVQRQCSTCHAAPKTPMHRNFGSDCASCHTTKAWAPATFDHARYFALTGPHNVPCATCHIRQDTSRYTCYGCHEHRPEQIRAEHREVRATNLDNCVQCHRSADGEGGEGGEGGERDED</sequence>
<keyword evidence="7" id="KW-0408">Iron</keyword>
<dbReference type="OrthoDB" id="7387371at2"/>
<accession>A0A4Y9ENW8</accession>
<dbReference type="InterPro" id="IPR012286">
    <property type="entry name" value="Tetrahaem_cytochrome"/>
</dbReference>
<dbReference type="GO" id="GO:0009055">
    <property type="term" value="F:electron transfer activity"/>
    <property type="evidence" value="ECO:0007669"/>
    <property type="project" value="InterPro"/>
</dbReference>
<comment type="cofactor">
    <cofactor evidence="1">
        <name>heme c</name>
        <dbReference type="ChEBI" id="CHEBI:61717"/>
    </cofactor>
</comment>
<keyword evidence="8" id="KW-0812">Transmembrane</keyword>
<dbReference type="GO" id="GO:0030313">
    <property type="term" value="C:cell envelope"/>
    <property type="evidence" value="ECO:0007669"/>
    <property type="project" value="UniProtKB-SubCell"/>
</dbReference>
<name>A0A4Y9ENW8_9SPHN</name>
<dbReference type="Pfam" id="PF02085">
    <property type="entry name" value="Cytochrom_CIII"/>
    <property type="match status" value="1"/>
</dbReference>
<organism evidence="11 12">
    <name type="scientific">Glacieibacterium arshaanense</name>
    <dbReference type="NCBI Taxonomy" id="2511025"/>
    <lineage>
        <taxon>Bacteria</taxon>
        <taxon>Pseudomonadati</taxon>
        <taxon>Pseudomonadota</taxon>
        <taxon>Alphaproteobacteria</taxon>
        <taxon>Sphingomonadales</taxon>
        <taxon>Sphingosinicellaceae</taxon>
        <taxon>Glacieibacterium</taxon>
    </lineage>
</organism>
<dbReference type="SUPFAM" id="SSF48695">
    <property type="entry name" value="Multiheme cytochromes"/>
    <property type="match status" value="1"/>
</dbReference>
<evidence type="ECO:0000256" key="7">
    <source>
        <dbReference type="ARBA" id="ARBA00023004"/>
    </source>
</evidence>
<dbReference type="AlphaFoldDB" id="A0A4Y9ENW8"/>
<keyword evidence="5" id="KW-0479">Metal-binding</keyword>
<protein>
    <submittedName>
        <fullName evidence="11">Class III cytochrome C family protein</fullName>
    </submittedName>
</protein>
<evidence type="ECO:0000259" key="10">
    <source>
        <dbReference type="Pfam" id="PF14537"/>
    </source>
</evidence>
<comment type="caution">
    <text evidence="11">The sequence shown here is derived from an EMBL/GenBank/DDBJ whole genome shotgun (WGS) entry which is preliminary data.</text>
</comment>
<dbReference type="EMBL" id="SIHO01000002">
    <property type="protein sequence ID" value="TFU03304.1"/>
    <property type="molecule type" value="Genomic_DNA"/>
</dbReference>
<evidence type="ECO:0000313" key="12">
    <source>
        <dbReference type="Proteomes" id="UP000297737"/>
    </source>
</evidence>
<keyword evidence="8" id="KW-1133">Transmembrane helix</keyword>
<dbReference type="Proteomes" id="UP000297737">
    <property type="component" value="Unassembled WGS sequence"/>
</dbReference>
<reference evidence="11 12" key="1">
    <citation type="submission" date="2019-02" db="EMBL/GenBank/DDBJ databases">
        <title>Polymorphobacter sp. isolated from the lake at the Tibet of China.</title>
        <authorList>
            <person name="Li A."/>
        </authorList>
    </citation>
    <scope>NUCLEOTIDE SEQUENCE [LARGE SCALE GENOMIC DNA]</scope>
    <source>
        <strain evidence="11 12">DJ1R-1</strain>
    </source>
</reference>
<evidence type="ECO:0000256" key="4">
    <source>
        <dbReference type="ARBA" id="ARBA00022617"/>
    </source>
</evidence>
<dbReference type="InterPro" id="IPR020942">
    <property type="entry name" value="Cyt_c_III_dom"/>
</dbReference>
<evidence type="ECO:0000256" key="1">
    <source>
        <dbReference type="ARBA" id="ARBA00001926"/>
    </source>
</evidence>
<evidence type="ECO:0000256" key="8">
    <source>
        <dbReference type="SAM" id="Phobius"/>
    </source>
</evidence>
<evidence type="ECO:0000256" key="6">
    <source>
        <dbReference type="ARBA" id="ARBA00022982"/>
    </source>
</evidence>
<dbReference type="GO" id="GO:0046872">
    <property type="term" value="F:metal ion binding"/>
    <property type="evidence" value="ECO:0007669"/>
    <property type="project" value="UniProtKB-KW"/>
</dbReference>
<evidence type="ECO:0000256" key="2">
    <source>
        <dbReference type="ARBA" id="ARBA00004196"/>
    </source>
</evidence>
<keyword evidence="3" id="KW-0813">Transport</keyword>
<feature type="transmembrane region" description="Helical" evidence="8">
    <location>
        <begin position="35"/>
        <end position="53"/>
    </location>
</feature>
<keyword evidence="12" id="KW-1185">Reference proteome</keyword>
<keyword evidence="6" id="KW-0249">Electron transport</keyword>
<evidence type="ECO:0000256" key="5">
    <source>
        <dbReference type="ARBA" id="ARBA00022723"/>
    </source>
</evidence>
<feature type="domain" description="Class III cytochrome C" evidence="9">
    <location>
        <begin position="67"/>
        <end position="134"/>
    </location>
</feature>
<keyword evidence="8" id="KW-0472">Membrane</keyword>
<dbReference type="Pfam" id="PF14537">
    <property type="entry name" value="Cytochrom_c3_2"/>
    <property type="match status" value="1"/>
</dbReference>
<dbReference type="InterPro" id="IPR036280">
    <property type="entry name" value="Multihaem_cyt_sf"/>
</dbReference>
<keyword evidence="4" id="KW-0349">Heme</keyword>
<dbReference type="GO" id="GO:0020037">
    <property type="term" value="F:heme binding"/>
    <property type="evidence" value="ECO:0007669"/>
    <property type="project" value="InterPro"/>
</dbReference>
<gene>
    <name evidence="11" type="ORF">EUV02_08960</name>
</gene>
<evidence type="ECO:0000313" key="11">
    <source>
        <dbReference type="EMBL" id="TFU03304.1"/>
    </source>
</evidence>
<feature type="domain" description="Tetrahaem cytochrome" evidence="10">
    <location>
        <begin position="151"/>
        <end position="222"/>
    </location>
</feature>
<dbReference type="Gene3D" id="3.90.10.10">
    <property type="entry name" value="Cytochrome C3"/>
    <property type="match status" value="2"/>
</dbReference>